<evidence type="ECO:0000259" key="1">
    <source>
        <dbReference type="PROSITE" id="PS51819"/>
    </source>
</evidence>
<dbReference type="PANTHER" id="PTHR36437">
    <property type="entry name" value="GLYOXALASE/BLEOMYCIN RESISTANCE PROTEIN/DIOXYGENASE"/>
    <property type="match status" value="1"/>
</dbReference>
<accession>A0A1H0FKT7</accession>
<dbReference type="STRING" id="237069.SAMN05216498_0291"/>
<feature type="domain" description="VOC" evidence="1">
    <location>
        <begin position="13"/>
        <end position="126"/>
    </location>
</feature>
<dbReference type="InterPro" id="IPR029068">
    <property type="entry name" value="Glyas_Bleomycin-R_OHBP_Dase"/>
</dbReference>
<dbReference type="InterPro" id="IPR037523">
    <property type="entry name" value="VOC_core"/>
</dbReference>
<dbReference type="Pfam" id="PF00903">
    <property type="entry name" value="Glyoxalase"/>
    <property type="match status" value="2"/>
</dbReference>
<dbReference type="PROSITE" id="PS51819">
    <property type="entry name" value="VOC"/>
    <property type="match status" value="1"/>
</dbReference>
<protein>
    <recommendedName>
        <fullName evidence="1">VOC domain-containing protein</fullName>
    </recommendedName>
</protein>
<sequence>MTIKTVKEPLVKGLGGAALHVENLQMMADWYGELLHMPVPKIDTNMPFYVFDMDNQVDLALDDHRHLEDQTRYPIAQMKTDDIDRSYRLVQESGSTITLELQRPHPGLAYFNFEDTEGNILQMVESDWVNPNPVKPTNPNHPIKNHLNTCIFPVQDLKRATEWYSKLLGYPIKPERQDGGPIYWFEMDSGTGILLDDNRHNQELEKFPTFMLKASEIHEAYEFVKQKNINILQDMQFDHFFIIKDPEGNSVMICA</sequence>
<keyword evidence="3" id="KW-1185">Reference proteome</keyword>
<dbReference type="SUPFAM" id="SSF54593">
    <property type="entry name" value="Glyoxalase/Bleomycin resistance protein/Dihydroxybiphenyl dioxygenase"/>
    <property type="match status" value="1"/>
</dbReference>
<dbReference type="OrthoDB" id="2354281at2"/>
<reference evidence="2 3" key="1">
    <citation type="submission" date="2016-10" db="EMBL/GenBank/DDBJ databases">
        <authorList>
            <person name="de Groot N.N."/>
        </authorList>
    </citation>
    <scope>NUCLEOTIDE SEQUENCE [LARGE SCALE GENOMIC DNA]</scope>
    <source>
        <strain evidence="2 3">CGMCC 1.3442</strain>
    </source>
</reference>
<dbReference type="AlphaFoldDB" id="A0A1H0FKT7"/>
<name>A0A1H0FKT7_9BACI</name>
<proteinExistence type="predicted"/>
<evidence type="ECO:0000313" key="2">
    <source>
        <dbReference type="EMBL" id="SDN95089.1"/>
    </source>
</evidence>
<dbReference type="EMBL" id="FNIG01000012">
    <property type="protein sequence ID" value="SDN95089.1"/>
    <property type="molecule type" value="Genomic_DNA"/>
</dbReference>
<evidence type="ECO:0000313" key="3">
    <source>
        <dbReference type="Proteomes" id="UP000199334"/>
    </source>
</evidence>
<gene>
    <name evidence="2" type="ORF">SAMN05216498_0291</name>
</gene>
<dbReference type="InterPro" id="IPR004360">
    <property type="entry name" value="Glyas_Fos-R_dOase_dom"/>
</dbReference>
<dbReference type="Proteomes" id="UP000199334">
    <property type="component" value="Unassembled WGS sequence"/>
</dbReference>
<dbReference type="RefSeq" id="WP_093857831.1">
    <property type="nucleotide sequence ID" value="NZ_BJVZ01000014.1"/>
</dbReference>
<dbReference type="PANTHER" id="PTHR36437:SF2">
    <property type="entry name" value="GLYOXALASE_BLEOMYCIN RESISTANCE PROTEIN_DIOXYGENASE"/>
    <property type="match status" value="1"/>
</dbReference>
<organism evidence="2 3">
    <name type="scientific">Tenuibacillus multivorans</name>
    <dbReference type="NCBI Taxonomy" id="237069"/>
    <lineage>
        <taxon>Bacteria</taxon>
        <taxon>Bacillati</taxon>
        <taxon>Bacillota</taxon>
        <taxon>Bacilli</taxon>
        <taxon>Bacillales</taxon>
        <taxon>Bacillaceae</taxon>
        <taxon>Tenuibacillus</taxon>
    </lineage>
</organism>
<dbReference type="Gene3D" id="3.10.180.10">
    <property type="entry name" value="2,3-Dihydroxybiphenyl 1,2-Dioxygenase, domain 1"/>
    <property type="match status" value="2"/>
</dbReference>